<dbReference type="GO" id="GO:0016491">
    <property type="term" value="F:oxidoreductase activity"/>
    <property type="evidence" value="ECO:0007669"/>
    <property type="project" value="UniProtKB-KW"/>
</dbReference>
<name>A0A916WEC7_9MICO</name>
<accession>A0A916WEC7</accession>
<dbReference type="EMBL" id="BMGB01000001">
    <property type="protein sequence ID" value="GGA91666.1"/>
    <property type="molecule type" value="Genomic_DNA"/>
</dbReference>
<proteinExistence type="predicted"/>
<dbReference type="PANTHER" id="PTHR43157">
    <property type="entry name" value="PHOSPHATIDYLINOSITOL-GLYCAN BIOSYNTHESIS CLASS F PROTEIN-RELATED"/>
    <property type="match status" value="1"/>
</dbReference>
<sequence length="271" mass="28947">MTKTIVITGASGGIGAVAARRLAVEGWDVAVVGRNPERTASVAASVGGTAFVADYDRLDDVRALAAALLERYDRIDVLVNNAGGLTSERGRTADGHERNFQHNHLAPYLLTRLLQPRLLESGARVVSTSSLMNLAGRVRLEDLDWEKRAWLGGWQAYGTSKLETIMFIRELTARTGLDAYSFHPGYVATGFGADSTFIKLSYRLRPGGLGISVEQGAEPLVLLASGTAAPAPSGTYFDQLAPYGRTRAQADDQDLAAGLWIKSAQLVGVTA</sequence>
<comment type="caution">
    <text evidence="2">The sequence shown here is derived from an EMBL/GenBank/DDBJ whole genome shotgun (WGS) entry which is preliminary data.</text>
</comment>
<dbReference type="PRINTS" id="PR00081">
    <property type="entry name" value="GDHRDH"/>
</dbReference>
<evidence type="ECO:0008006" key="4">
    <source>
        <dbReference type="Google" id="ProtNLM"/>
    </source>
</evidence>
<organism evidence="2 3">
    <name type="scientific">Conyzicola nivalis</name>
    <dbReference type="NCBI Taxonomy" id="1477021"/>
    <lineage>
        <taxon>Bacteria</taxon>
        <taxon>Bacillati</taxon>
        <taxon>Actinomycetota</taxon>
        <taxon>Actinomycetes</taxon>
        <taxon>Micrococcales</taxon>
        <taxon>Microbacteriaceae</taxon>
        <taxon>Conyzicola</taxon>
    </lineage>
</organism>
<dbReference type="SUPFAM" id="SSF51735">
    <property type="entry name" value="NAD(P)-binding Rossmann-fold domains"/>
    <property type="match status" value="1"/>
</dbReference>
<dbReference type="Pfam" id="PF00106">
    <property type="entry name" value="adh_short"/>
    <property type="match status" value="1"/>
</dbReference>
<evidence type="ECO:0000313" key="3">
    <source>
        <dbReference type="Proteomes" id="UP000606922"/>
    </source>
</evidence>
<dbReference type="InterPro" id="IPR002347">
    <property type="entry name" value="SDR_fam"/>
</dbReference>
<protein>
    <recommendedName>
        <fullName evidence="4">Short-chain dehydrogenase</fullName>
    </recommendedName>
</protein>
<keyword evidence="3" id="KW-1185">Reference proteome</keyword>
<keyword evidence="1" id="KW-0560">Oxidoreductase</keyword>
<dbReference type="Proteomes" id="UP000606922">
    <property type="component" value="Unassembled WGS sequence"/>
</dbReference>
<evidence type="ECO:0000256" key="1">
    <source>
        <dbReference type="ARBA" id="ARBA00023002"/>
    </source>
</evidence>
<dbReference type="AlphaFoldDB" id="A0A916WEC7"/>
<reference evidence="2" key="2">
    <citation type="submission" date="2020-09" db="EMBL/GenBank/DDBJ databases">
        <authorList>
            <person name="Sun Q."/>
            <person name="Zhou Y."/>
        </authorList>
    </citation>
    <scope>NUCLEOTIDE SEQUENCE</scope>
    <source>
        <strain evidence="2">CGMCC 1.12813</strain>
    </source>
</reference>
<dbReference type="InterPro" id="IPR036291">
    <property type="entry name" value="NAD(P)-bd_dom_sf"/>
</dbReference>
<dbReference type="Gene3D" id="3.40.50.720">
    <property type="entry name" value="NAD(P)-binding Rossmann-like Domain"/>
    <property type="match status" value="1"/>
</dbReference>
<dbReference type="PANTHER" id="PTHR43157:SF31">
    <property type="entry name" value="PHOSPHATIDYLINOSITOL-GLYCAN BIOSYNTHESIS CLASS F PROTEIN"/>
    <property type="match status" value="1"/>
</dbReference>
<reference evidence="2" key="1">
    <citation type="journal article" date="2014" name="Int. J. Syst. Evol. Microbiol.">
        <title>Complete genome sequence of Corynebacterium casei LMG S-19264T (=DSM 44701T), isolated from a smear-ripened cheese.</title>
        <authorList>
            <consortium name="US DOE Joint Genome Institute (JGI-PGF)"/>
            <person name="Walter F."/>
            <person name="Albersmeier A."/>
            <person name="Kalinowski J."/>
            <person name="Ruckert C."/>
        </authorList>
    </citation>
    <scope>NUCLEOTIDE SEQUENCE</scope>
    <source>
        <strain evidence="2">CGMCC 1.12813</strain>
    </source>
</reference>
<evidence type="ECO:0000313" key="2">
    <source>
        <dbReference type="EMBL" id="GGA91666.1"/>
    </source>
</evidence>
<gene>
    <name evidence="2" type="ORF">GCM10010979_02950</name>
</gene>
<dbReference type="RefSeq" id="WP_188508939.1">
    <property type="nucleotide sequence ID" value="NZ_BMGB01000001.1"/>
</dbReference>